<proteinExistence type="predicted"/>
<organism evidence="1 2">
    <name type="scientific">Allofrancisella inopinata</name>
    <dbReference type="NCBI Taxonomy" id="1085647"/>
    <lineage>
        <taxon>Bacteria</taxon>
        <taxon>Pseudomonadati</taxon>
        <taxon>Pseudomonadota</taxon>
        <taxon>Gammaproteobacteria</taxon>
        <taxon>Thiotrichales</taxon>
        <taxon>Francisellaceae</taxon>
        <taxon>Allofrancisella</taxon>
    </lineage>
</organism>
<gene>
    <name evidence="1" type="ORF">E4K63_01415</name>
</gene>
<dbReference type="Proteomes" id="UP000502004">
    <property type="component" value="Chromosome"/>
</dbReference>
<reference evidence="1 2" key="1">
    <citation type="submission" date="2019-03" db="EMBL/GenBank/DDBJ databases">
        <title>Complete Genome Sequence of Allofrancisella inopinata Strain SYSU YG23 Isolated from Water-Cooling Systems in China.</title>
        <authorList>
            <person name="Ohrman C."/>
            <person name="Uneklint I."/>
            <person name="Sjodin A."/>
        </authorList>
    </citation>
    <scope>NUCLEOTIDE SEQUENCE [LARGE SCALE GENOMIC DNA]</scope>
    <source>
        <strain evidence="1 2">SYSU YG23</strain>
    </source>
</reference>
<dbReference type="KEGG" id="aii:E4K63_01415"/>
<keyword evidence="2" id="KW-1185">Reference proteome</keyword>
<dbReference type="PROSITE" id="PS51257">
    <property type="entry name" value="PROKAR_LIPOPROTEIN"/>
    <property type="match status" value="1"/>
</dbReference>
<evidence type="ECO:0000313" key="2">
    <source>
        <dbReference type="Proteomes" id="UP000502004"/>
    </source>
</evidence>
<name>A0AAE7CQ72_9GAMM</name>
<dbReference type="AlphaFoldDB" id="A0AAE7CQ72"/>
<sequence>MFVNKKLISVIAILTTAPLLSSCGTQEELSEYQIVTSCNDLTCSIALDQVDLLRYTTVLGKDIDRVLKSEPVGATEGTQFDITWSISGGDYATDADMTAAGLTACESDTCSNTANPTGYVFSSPGAKQISVSGVVKLSDGRTINVNQSKSILVGLYSTATYRVPKNSSSTYYNATQMVNDFNNLPSNERAGISSISVDNNNITFTCEEGQYITSAMRDLSSGQKLDFSNLVDQSGSVQFEAGVTFTASYGGTYVRNAEQVSSSVQWTAIACGGIIGS</sequence>
<accession>A0AAE7CQ72</accession>
<dbReference type="EMBL" id="CP038241">
    <property type="protein sequence ID" value="QIV95565.1"/>
    <property type="molecule type" value="Genomic_DNA"/>
</dbReference>
<evidence type="ECO:0000313" key="1">
    <source>
        <dbReference type="EMBL" id="QIV95565.1"/>
    </source>
</evidence>
<dbReference type="Pfam" id="PF11685">
    <property type="entry name" value="DUF3281"/>
    <property type="match status" value="1"/>
</dbReference>
<dbReference type="InterPro" id="IPR021699">
    <property type="entry name" value="DUF3281"/>
</dbReference>
<protein>
    <submittedName>
        <fullName evidence="1">DUF3281 domain-containing protein</fullName>
    </submittedName>
</protein>